<dbReference type="InterPro" id="IPR002423">
    <property type="entry name" value="Cpn60/GroEL/TCP-1"/>
</dbReference>
<evidence type="ECO:0000256" key="4">
    <source>
        <dbReference type="ARBA" id="ARBA00023186"/>
    </source>
</evidence>
<organism evidence="6 7">
    <name type="scientific">Muntiacus reevesi</name>
    <name type="common">Reeves' muntjac</name>
    <name type="synonym">Cervus reevesi</name>
    <dbReference type="NCBI Taxonomy" id="9886"/>
    <lineage>
        <taxon>Eukaryota</taxon>
        <taxon>Metazoa</taxon>
        <taxon>Chordata</taxon>
        <taxon>Craniata</taxon>
        <taxon>Vertebrata</taxon>
        <taxon>Euteleostomi</taxon>
        <taxon>Mammalia</taxon>
        <taxon>Eutheria</taxon>
        <taxon>Laurasiatheria</taxon>
        <taxon>Artiodactyla</taxon>
        <taxon>Ruminantia</taxon>
        <taxon>Pecora</taxon>
        <taxon>Cervidae</taxon>
        <taxon>Muntiacinae</taxon>
        <taxon>Muntiacus</taxon>
    </lineage>
</organism>
<dbReference type="InterPro" id="IPR027409">
    <property type="entry name" value="GroEL-like_apical_dom_sf"/>
</dbReference>
<accession>A0A5N3XF99</accession>
<evidence type="ECO:0000313" key="7">
    <source>
        <dbReference type="Proteomes" id="UP000326062"/>
    </source>
</evidence>
<dbReference type="EMBL" id="VCEB01000010">
    <property type="protein sequence ID" value="KAB0372788.1"/>
    <property type="molecule type" value="Genomic_DNA"/>
</dbReference>
<name>A0A5N3XF99_MUNRE</name>
<keyword evidence="4 5" id="KW-0143">Chaperone</keyword>
<evidence type="ECO:0008006" key="8">
    <source>
        <dbReference type="Google" id="ProtNLM"/>
    </source>
</evidence>
<evidence type="ECO:0000256" key="2">
    <source>
        <dbReference type="ARBA" id="ARBA00022741"/>
    </source>
</evidence>
<dbReference type="InterPro" id="IPR027410">
    <property type="entry name" value="TCP-1-like_intermed_sf"/>
</dbReference>
<comment type="similarity">
    <text evidence="1 5">Belongs to the TCP-1 chaperonin family.</text>
</comment>
<dbReference type="PANTHER" id="PTHR11353">
    <property type="entry name" value="CHAPERONIN"/>
    <property type="match status" value="1"/>
</dbReference>
<reference evidence="6 7" key="1">
    <citation type="submission" date="2019-06" db="EMBL/GenBank/DDBJ databases">
        <title>Discovery of a novel chromosome fission-fusion reversal in muntjac.</title>
        <authorList>
            <person name="Mudd A.B."/>
            <person name="Bredeson J.V."/>
            <person name="Baum R."/>
            <person name="Hockemeyer D."/>
            <person name="Rokhsar D.S."/>
        </authorList>
    </citation>
    <scope>NUCLEOTIDE SEQUENCE [LARGE SCALE GENOMIC DNA]</scope>
    <source>
        <strain evidence="6">UCam_UCB_Mr</strain>
        <tissue evidence="6">Fibroblast cell line</tissue>
    </source>
</reference>
<dbReference type="InterPro" id="IPR017998">
    <property type="entry name" value="Chaperone_TCP-1"/>
</dbReference>
<evidence type="ECO:0000256" key="1">
    <source>
        <dbReference type="ARBA" id="ARBA00008020"/>
    </source>
</evidence>
<dbReference type="GO" id="GO:0140662">
    <property type="term" value="F:ATP-dependent protein folding chaperone"/>
    <property type="evidence" value="ECO:0007669"/>
    <property type="project" value="InterPro"/>
</dbReference>
<evidence type="ECO:0000313" key="6">
    <source>
        <dbReference type="EMBL" id="KAB0372788.1"/>
    </source>
</evidence>
<evidence type="ECO:0000256" key="3">
    <source>
        <dbReference type="ARBA" id="ARBA00022840"/>
    </source>
</evidence>
<dbReference type="Proteomes" id="UP000326062">
    <property type="component" value="Chromosome 9"/>
</dbReference>
<dbReference type="InterPro" id="IPR027413">
    <property type="entry name" value="GROEL-like_equatorial_sf"/>
</dbReference>
<keyword evidence="3 5" id="KW-0067">ATP-binding</keyword>
<dbReference type="GO" id="GO:0005524">
    <property type="term" value="F:ATP binding"/>
    <property type="evidence" value="ECO:0007669"/>
    <property type="project" value="UniProtKB-KW"/>
</dbReference>
<sequence length="382" mass="41371">MEGLLFIFRGCSFQEVICSQKVMVSALIANTVKGSLGSVGLDKMLVDDIGDETIINDGATILKLLEIEHPTVKVSSRQRTELLKNADELVKQKIYPTSEAVHYISENLIINTDELGRNCLINTVKIIGINALLSIKYIDVRAQPLSPVNAIDILKTHRRSQMKNMLINAQLLQKTKMKLGVQVVITDPVFPVIIGSNITKEQIQKIVATGANVILTTGGICDMCLKYFVETGATAVGRSNYSVNPANLEGEETFDASMVGQVEEVVQEKIFILPGANDSTCDEMELSFHSALCVVKRILESQSVVPGGSAVEAVFSLATAEFARSLLVILNALTVNAAQDSTDLAQVNPERRRRGGGGGEVEPTIVKVNSLKFATETAIILL</sequence>
<dbReference type="SUPFAM" id="SSF54849">
    <property type="entry name" value="GroEL-intermediate domain like"/>
    <property type="match status" value="1"/>
</dbReference>
<dbReference type="Gene3D" id="3.50.7.10">
    <property type="entry name" value="GroEL"/>
    <property type="match status" value="1"/>
</dbReference>
<protein>
    <recommendedName>
        <fullName evidence="8">T-complex protein 1 subunit alpha</fullName>
    </recommendedName>
</protein>
<keyword evidence="7" id="KW-1185">Reference proteome</keyword>
<keyword evidence="2 5" id="KW-0547">Nucleotide-binding</keyword>
<proteinExistence type="inferred from homology"/>
<dbReference type="AlphaFoldDB" id="A0A5N3XF99"/>
<dbReference type="Gene3D" id="1.10.560.10">
    <property type="entry name" value="GroEL-like equatorial domain"/>
    <property type="match status" value="2"/>
</dbReference>
<gene>
    <name evidence="6" type="ORF">FD755_015541</name>
</gene>
<dbReference type="SUPFAM" id="SSF48592">
    <property type="entry name" value="GroEL equatorial domain-like"/>
    <property type="match status" value="1"/>
</dbReference>
<evidence type="ECO:0000256" key="5">
    <source>
        <dbReference type="RuleBase" id="RU004187"/>
    </source>
</evidence>
<dbReference type="PRINTS" id="PR00304">
    <property type="entry name" value="TCOMPLEXTCP1"/>
</dbReference>
<comment type="caution">
    <text evidence="6">The sequence shown here is derived from an EMBL/GenBank/DDBJ whole genome shotgun (WGS) entry which is preliminary data.</text>
</comment>
<dbReference type="Pfam" id="PF00118">
    <property type="entry name" value="Cpn60_TCP1"/>
    <property type="match status" value="2"/>
</dbReference>
<dbReference type="SUPFAM" id="SSF52029">
    <property type="entry name" value="GroEL apical domain-like"/>
    <property type="match status" value="1"/>
</dbReference>
<dbReference type="GO" id="GO:0005832">
    <property type="term" value="C:chaperonin-containing T-complex"/>
    <property type="evidence" value="ECO:0007669"/>
    <property type="project" value="UniProtKB-ARBA"/>
</dbReference>